<keyword evidence="2" id="KW-1185">Reference proteome</keyword>
<dbReference type="Proteomes" id="UP001420932">
    <property type="component" value="Unassembled WGS sequence"/>
</dbReference>
<name>A0AAP0NVU9_9MAGN</name>
<organism evidence="1 2">
    <name type="scientific">Stephania yunnanensis</name>
    <dbReference type="NCBI Taxonomy" id="152371"/>
    <lineage>
        <taxon>Eukaryota</taxon>
        <taxon>Viridiplantae</taxon>
        <taxon>Streptophyta</taxon>
        <taxon>Embryophyta</taxon>
        <taxon>Tracheophyta</taxon>
        <taxon>Spermatophyta</taxon>
        <taxon>Magnoliopsida</taxon>
        <taxon>Ranunculales</taxon>
        <taxon>Menispermaceae</taxon>
        <taxon>Menispermoideae</taxon>
        <taxon>Cissampelideae</taxon>
        <taxon>Stephania</taxon>
    </lineage>
</organism>
<accession>A0AAP0NVU9</accession>
<proteinExistence type="predicted"/>
<evidence type="ECO:0000313" key="1">
    <source>
        <dbReference type="EMBL" id="KAK9120429.1"/>
    </source>
</evidence>
<evidence type="ECO:0000313" key="2">
    <source>
        <dbReference type="Proteomes" id="UP001420932"/>
    </source>
</evidence>
<gene>
    <name evidence="1" type="ORF">Syun_018046</name>
</gene>
<dbReference type="AlphaFoldDB" id="A0AAP0NVU9"/>
<comment type="caution">
    <text evidence="1">The sequence shown here is derived from an EMBL/GenBank/DDBJ whole genome shotgun (WGS) entry which is preliminary data.</text>
</comment>
<protein>
    <submittedName>
        <fullName evidence="1">Uncharacterized protein</fullName>
    </submittedName>
</protein>
<dbReference type="EMBL" id="JBBNAF010000008">
    <property type="protein sequence ID" value="KAK9120429.1"/>
    <property type="molecule type" value="Genomic_DNA"/>
</dbReference>
<sequence>MDGEIKRLGKRPVLQVNDRAALVQLFVQKCLEHFTKLTGGCVVEAPTIRQGEEACDFWTWKKWQNDMQRWIKKIDILNQLIKLLSRTPPLHQDDSLFCQLKAFYDSRKSGYQMSSLSVVLLVRVAIISLQSSLSASLSNSLNEVFEVLQFVDRKLGASSLENKKKFVLAEALWKKDNFNYLRPKIVKMFGNNDTFEKQSQLNQSIAIIKGLKEVSRSDYVQYELAMMTDFLSCGPMNRFKNCIAA</sequence>
<reference evidence="1 2" key="1">
    <citation type="submission" date="2024-01" db="EMBL/GenBank/DDBJ databases">
        <title>Genome assemblies of Stephania.</title>
        <authorList>
            <person name="Yang L."/>
        </authorList>
    </citation>
    <scope>NUCLEOTIDE SEQUENCE [LARGE SCALE GENOMIC DNA]</scope>
    <source>
        <strain evidence="1">YNDBR</strain>
        <tissue evidence="1">Leaf</tissue>
    </source>
</reference>